<dbReference type="InterPro" id="IPR000315">
    <property type="entry name" value="Znf_B-box"/>
</dbReference>
<accession>A0A1L8H468</accession>
<dbReference type="Pfam" id="PF00643">
    <property type="entry name" value="zf-B_box"/>
    <property type="match status" value="1"/>
</dbReference>
<dbReference type="PROSITE" id="PS00518">
    <property type="entry name" value="ZF_RING_1"/>
    <property type="match status" value="1"/>
</dbReference>
<dbReference type="SUPFAM" id="SSF57845">
    <property type="entry name" value="B-box zinc-binding domain"/>
    <property type="match status" value="1"/>
</dbReference>
<dbReference type="Bgee" id="108710507">
    <property type="expression patterns" value="Expressed in spleen and 9 other cell types or tissues"/>
</dbReference>
<dbReference type="Proteomes" id="UP000186698">
    <property type="component" value="Chromosome 3L"/>
</dbReference>
<dbReference type="OrthoDB" id="6270329at2759"/>
<dbReference type="PaxDb" id="8355-A0A1L8H468"/>
<dbReference type="InterPro" id="IPR013320">
    <property type="entry name" value="ConA-like_dom_sf"/>
</dbReference>
<evidence type="ECO:0000256" key="6">
    <source>
        <dbReference type="SAM" id="MobiDB-lite"/>
    </source>
</evidence>
<dbReference type="Pfam" id="PF13445">
    <property type="entry name" value="zf-RING_UBOX"/>
    <property type="match status" value="1"/>
</dbReference>
<keyword evidence="7" id="KW-1185">Reference proteome</keyword>
<dbReference type="InterPro" id="IPR003879">
    <property type="entry name" value="Butyrophylin_SPRY"/>
</dbReference>
<dbReference type="InterPro" id="IPR027370">
    <property type="entry name" value="Znf-RING_euk"/>
</dbReference>
<dbReference type="Gene3D" id="3.30.160.60">
    <property type="entry name" value="Classic Zinc Finger"/>
    <property type="match status" value="1"/>
</dbReference>
<dbReference type="PROSITE" id="PS50119">
    <property type="entry name" value="ZF_BBOX"/>
    <property type="match status" value="1"/>
</dbReference>
<dbReference type="SMART" id="SM00449">
    <property type="entry name" value="SPRY"/>
    <property type="match status" value="1"/>
</dbReference>
<dbReference type="Gene3D" id="2.60.120.920">
    <property type="match status" value="1"/>
</dbReference>
<organism evidence="7 8">
    <name type="scientific">Xenopus laevis</name>
    <name type="common">African clawed frog</name>
    <dbReference type="NCBI Taxonomy" id="8355"/>
    <lineage>
        <taxon>Eukaryota</taxon>
        <taxon>Metazoa</taxon>
        <taxon>Chordata</taxon>
        <taxon>Craniata</taxon>
        <taxon>Vertebrata</taxon>
        <taxon>Euteleostomi</taxon>
        <taxon>Amphibia</taxon>
        <taxon>Batrachia</taxon>
        <taxon>Anura</taxon>
        <taxon>Pipoidea</taxon>
        <taxon>Pipidae</taxon>
        <taxon>Xenopodinae</taxon>
        <taxon>Xenopus</taxon>
        <taxon>Xenopus</taxon>
    </lineage>
</organism>
<dbReference type="SUPFAM" id="SSF49899">
    <property type="entry name" value="Concanavalin A-like lectins/glucanases"/>
    <property type="match status" value="1"/>
</dbReference>
<dbReference type="InterPro" id="IPR017907">
    <property type="entry name" value="Znf_RING_CS"/>
</dbReference>
<keyword evidence="3" id="KW-0863">Zinc-finger</keyword>
<dbReference type="InterPro" id="IPR013083">
    <property type="entry name" value="Znf_RING/FYVE/PHD"/>
</dbReference>
<evidence type="ECO:0000256" key="3">
    <source>
        <dbReference type="ARBA" id="ARBA00022771"/>
    </source>
</evidence>
<dbReference type="InterPro" id="IPR001870">
    <property type="entry name" value="B30.2/SPRY"/>
</dbReference>
<gene>
    <name evidence="8" type="primary">LOC108710507</name>
</gene>
<dbReference type="SMART" id="SM00336">
    <property type="entry name" value="BBOX"/>
    <property type="match status" value="1"/>
</dbReference>
<dbReference type="SMART" id="SM00184">
    <property type="entry name" value="RING"/>
    <property type="match status" value="1"/>
</dbReference>
<dbReference type="InterPro" id="IPR043136">
    <property type="entry name" value="B30.2/SPRY_sf"/>
</dbReference>
<evidence type="ECO:0000313" key="8">
    <source>
        <dbReference type="RefSeq" id="XP_018107131.1"/>
    </source>
</evidence>
<dbReference type="PANTHER" id="PTHR25465">
    <property type="entry name" value="B-BOX DOMAIN CONTAINING"/>
    <property type="match status" value="1"/>
</dbReference>
<dbReference type="CDD" id="cd16597">
    <property type="entry name" value="RING-HC_TRIM25_C-IV"/>
    <property type="match status" value="1"/>
</dbReference>
<dbReference type="PRINTS" id="PR01407">
    <property type="entry name" value="BUTYPHLNCDUF"/>
</dbReference>
<evidence type="ECO:0000256" key="1">
    <source>
        <dbReference type="ARBA" id="ARBA00022588"/>
    </source>
</evidence>
<dbReference type="CDD" id="cd19756">
    <property type="entry name" value="Bbox2"/>
    <property type="match status" value="1"/>
</dbReference>
<name>A0A1L8H468_XENLA</name>
<feature type="compositionally biased region" description="Basic residues" evidence="6">
    <location>
        <begin position="207"/>
        <end position="225"/>
    </location>
</feature>
<evidence type="ECO:0000256" key="4">
    <source>
        <dbReference type="ARBA" id="ARBA00022833"/>
    </source>
</evidence>
<dbReference type="GO" id="GO:0045087">
    <property type="term" value="P:innate immune response"/>
    <property type="evidence" value="ECO:0007669"/>
    <property type="project" value="UniProtKB-KW"/>
</dbReference>
<sequence length="515" mass="59489">MNLAALMQELKCSLCRDFYKTPVTLPCGHSFCQECIQRSWMRTEPSTPFCPECRETFPMNVKLNSNSKMRNLVKHITSQQTQTEVSKYICCYCVGKQNTDVKKMCLVCDAFLCDIHLKTSCKTEDHVLMDTTASLDRRKCPVHQEYLKYYCLDDCTCICPSCIILGDHRQHKVTLVTNILEEQKDDLQRVINQLKSKEKEMQEICHQTRRHRKDNKAKSARSKKKMRKMFSAIRTQLKVVELQVLGEITRQNKEDADRFSDHIKKLKQRKSAISKKIADIQGLCNSLDPLAILENKSNELNSAKTYDITDIPCLGGLDDVLVMVNFQFALNRFQHELTTIQQENGLWGEITSNRLKDIDRFLGRSISEDQFNAFRLDPGGRKHKSYRLHQVVSSSAISSGRYYWQVEIDDLPCWGLGVSYDRIITDDVSLLGFNSYSWCLYKPMLGNVQAVHNCQEFPVQVDSPIDRIVVYLDYEKGDLSFCQISSNIRHLHTFSTTFQNLLHPVLFVALDNEQK</sequence>
<protein>
    <submittedName>
        <fullName evidence="8">Tripartite motif-containing protein 60</fullName>
    </submittedName>
</protein>
<dbReference type="GO" id="GO:0008270">
    <property type="term" value="F:zinc ion binding"/>
    <property type="evidence" value="ECO:0007669"/>
    <property type="project" value="UniProtKB-KW"/>
</dbReference>
<dbReference type="InterPro" id="IPR001841">
    <property type="entry name" value="Znf_RING"/>
</dbReference>
<dbReference type="SUPFAM" id="SSF57850">
    <property type="entry name" value="RING/U-box"/>
    <property type="match status" value="1"/>
</dbReference>
<dbReference type="AlphaFoldDB" id="A0A1L8H468"/>
<reference evidence="8" key="1">
    <citation type="submission" date="2025-08" db="UniProtKB">
        <authorList>
            <consortium name="RefSeq"/>
        </authorList>
    </citation>
    <scope>IDENTIFICATION</scope>
    <source>
        <strain evidence="8">J_2021</strain>
        <tissue evidence="8">Erythrocytes</tissue>
    </source>
</reference>
<dbReference type="GeneID" id="108710507"/>
<dbReference type="Gene3D" id="3.30.40.10">
    <property type="entry name" value="Zinc/RING finger domain, C3HC4 (zinc finger)"/>
    <property type="match status" value="1"/>
</dbReference>
<dbReference type="PROSITE" id="PS50188">
    <property type="entry name" value="B302_SPRY"/>
    <property type="match status" value="1"/>
</dbReference>
<keyword evidence="5" id="KW-0391">Immunity</keyword>
<dbReference type="Pfam" id="PF00622">
    <property type="entry name" value="SPRY"/>
    <property type="match status" value="1"/>
</dbReference>
<feature type="region of interest" description="Disordered" evidence="6">
    <location>
        <begin position="206"/>
        <end position="225"/>
    </location>
</feature>
<evidence type="ECO:0000256" key="2">
    <source>
        <dbReference type="ARBA" id="ARBA00022723"/>
    </source>
</evidence>
<dbReference type="RefSeq" id="XP_018107131.1">
    <property type="nucleotide sequence ID" value="XM_018251642.2"/>
</dbReference>
<keyword evidence="4" id="KW-0862">Zinc</keyword>
<dbReference type="InterPro" id="IPR003877">
    <property type="entry name" value="SPRY_dom"/>
</dbReference>
<keyword evidence="2" id="KW-0479">Metal-binding</keyword>
<evidence type="ECO:0000313" key="7">
    <source>
        <dbReference type="Proteomes" id="UP000186698"/>
    </source>
</evidence>
<dbReference type="InterPro" id="IPR051051">
    <property type="entry name" value="E3_ubiq-ligase_TRIM/RNF"/>
</dbReference>
<dbReference type="PROSITE" id="PS50089">
    <property type="entry name" value="ZF_RING_2"/>
    <property type="match status" value="1"/>
</dbReference>
<dbReference type="KEGG" id="xla:108710507"/>
<dbReference type="OMA" id="ECRETFP"/>
<dbReference type="PANTHER" id="PTHR25465:SF38">
    <property type="entry name" value="E3 UBIQUITIN_ISG15 LIGASE TRIM25"/>
    <property type="match status" value="1"/>
</dbReference>
<keyword evidence="1" id="KW-0399">Innate immunity</keyword>
<proteinExistence type="predicted"/>
<evidence type="ECO:0000256" key="5">
    <source>
        <dbReference type="ARBA" id="ARBA00022859"/>
    </source>
</evidence>